<name>A0A2S8FIH7_9BACT</name>
<reference evidence="2 3" key="1">
    <citation type="submission" date="2018-02" db="EMBL/GenBank/DDBJ databases">
        <title>Comparative genomes isolates from brazilian mangrove.</title>
        <authorList>
            <person name="Araujo J.E."/>
            <person name="Taketani R.G."/>
            <person name="Silva M.C.P."/>
            <person name="Loureco M.V."/>
            <person name="Andreote F.D."/>
        </authorList>
    </citation>
    <scope>NUCLEOTIDE SEQUENCE [LARGE SCALE GENOMIC DNA]</scope>
    <source>
        <strain evidence="2 3">Hex-1 MGV</strain>
    </source>
</reference>
<accession>A0A2S8FIH7</accession>
<dbReference type="Proteomes" id="UP000238322">
    <property type="component" value="Unassembled WGS sequence"/>
</dbReference>
<evidence type="ECO:0000256" key="1">
    <source>
        <dbReference type="SAM" id="Phobius"/>
    </source>
</evidence>
<evidence type="ECO:0000313" key="2">
    <source>
        <dbReference type="EMBL" id="PQO31951.1"/>
    </source>
</evidence>
<dbReference type="AlphaFoldDB" id="A0A2S8FIH7"/>
<proteinExistence type="predicted"/>
<dbReference type="EMBL" id="PUHY01000012">
    <property type="protein sequence ID" value="PQO31951.1"/>
    <property type="molecule type" value="Genomic_DNA"/>
</dbReference>
<sequence length="140" mass="15398">MRRIPVSRNCHRHGFVGVIVLVAMAAAVLIATVSLQRTTQQSQMRQSQATPQTALLIESAVSLANAQLQSDPAYQGETWNISGESGVLDRPAEIVIAVRPHDDEQLRNVEIQVKLGDKLPRVSRESLKLTLPLPQAEQDK</sequence>
<keyword evidence="1" id="KW-0472">Membrane</keyword>
<organism evidence="2 3">
    <name type="scientific">Blastopirellula marina</name>
    <dbReference type="NCBI Taxonomy" id="124"/>
    <lineage>
        <taxon>Bacteria</taxon>
        <taxon>Pseudomonadati</taxon>
        <taxon>Planctomycetota</taxon>
        <taxon>Planctomycetia</taxon>
        <taxon>Pirellulales</taxon>
        <taxon>Pirellulaceae</taxon>
        <taxon>Blastopirellula</taxon>
    </lineage>
</organism>
<keyword evidence="1" id="KW-1133">Transmembrane helix</keyword>
<keyword evidence="1" id="KW-0812">Transmembrane</keyword>
<feature type="transmembrane region" description="Helical" evidence="1">
    <location>
        <begin position="15"/>
        <end position="35"/>
    </location>
</feature>
<protein>
    <submittedName>
        <fullName evidence="2">Uncharacterized protein</fullName>
    </submittedName>
</protein>
<gene>
    <name evidence="2" type="ORF">C5Y83_17005</name>
</gene>
<comment type="caution">
    <text evidence="2">The sequence shown here is derived from an EMBL/GenBank/DDBJ whole genome shotgun (WGS) entry which is preliminary data.</text>
</comment>
<evidence type="ECO:0000313" key="3">
    <source>
        <dbReference type="Proteomes" id="UP000238322"/>
    </source>
</evidence>